<evidence type="ECO:0000256" key="4">
    <source>
        <dbReference type="SAM" id="MobiDB-lite"/>
    </source>
</evidence>
<dbReference type="Pfam" id="PF23092">
    <property type="entry name" value="Ubiquitin_6"/>
    <property type="match status" value="1"/>
</dbReference>
<feature type="domain" description="AAA+ ATPase" evidence="5">
    <location>
        <begin position="1085"/>
        <end position="1224"/>
    </location>
</feature>
<dbReference type="GeneTree" id="ENSGT00940000156637"/>
<feature type="region of interest" description="Disordered" evidence="4">
    <location>
        <begin position="442"/>
        <end position="492"/>
    </location>
</feature>
<dbReference type="GO" id="GO:0001764">
    <property type="term" value="P:neuron migration"/>
    <property type="evidence" value="ECO:0007669"/>
    <property type="project" value="TreeGrafter"/>
</dbReference>
<dbReference type="Proteomes" id="UP000261380">
    <property type="component" value="Unplaced"/>
</dbReference>
<feature type="region of interest" description="Disordered" evidence="4">
    <location>
        <begin position="640"/>
        <end position="731"/>
    </location>
</feature>
<dbReference type="InterPro" id="IPR057126">
    <property type="entry name" value="NAV1-like_ubiquitin-like"/>
</dbReference>
<dbReference type="PANTHER" id="PTHR12784:SF3">
    <property type="entry name" value="NEURON NAVIGATOR 1"/>
    <property type="match status" value="1"/>
</dbReference>
<dbReference type="InterPro" id="IPR039041">
    <property type="entry name" value="Nav/unc-53"/>
</dbReference>
<accession>A0A3B5MAM5</accession>
<feature type="compositionally biased region" description="Polar residues" evidence="4">
    <location>
        <begin position="884"/>
        <end position="893"/>
    </location>
</feature>
<feature type="compositionally biased region" description="Low complexity" evidence="4">
    <location>
        <begin position="41"/>
        <end position="56"/>
    </location>
</feature>
<evidence type="ECO:0000313" key="6">
    <source>
        <dbReference type="Ensembl" id="ENSXCOP00000021303.1"/>
    </source>
</evidence>
<feature type="region of interest" description="Disordered" evidence="4">
    <location>
        <begin position="38"/>
        <end position="97"/>
    </location>
</feature>
<feature type="compositionally biased region" description="Polar residues" evidence="4">
    <location>
        <begin position="708"/>
        <end position="718"/>
    </location>
</feature>
<evidence type="ECO:0000256" key="2">
    <source>
        <dbReference type="ARBA" id="ARBA00023054"/>
    </source>
</evidence>
<feature type="region of interest" description="Disordered" evidence="4">
    <location>
        <begin position="882"/>
        <end position="902"/>
    </location>
</feature>
<feature type="compositionally biased region" description="Basic and acidic residues" evidence="4">
    <location>
        <begin position="294"/>
        <end position="303"/>
    </location>
</feature>
<feature type="compositionally biased region" description="Polar residues" evidence="4">
    <location>
        <begin position="278"/>
        <end position="287"/>
    </location>
</feature>
<feature type="compositionally biased region" description="Low complexity" evidence="4">
    <location>
        <begin position="145"/>
        <end position="167"/>
    </location>
</feature>
<dbReference type="GO" id="GO:0005874">
    <property type="term" value="C:microtubule"/>
    <property type="evidence" value="ECO:0007669"/>
    <property type="project" value="UniProtKB-KW"/>
</dbReference>
<evidence type="ECO:0000256" key="1">
    <source>
        <dbReference type="ARBA" id="ARBA00006255"/>
    </source>
</evidence>
<comment type="similarity">
    <text evidence="1">Belongs to the Nav/unc-53 family.</text>
</comment>
<proteinExistence type="inferred from homology"/>
<dbReference type="GO" id="GO:0043194">
    <property type="term" value="C:axon initial segment"/>
    <property type="evidence" value="ECO:0007669"/>
    <property type="project" value="TreeGrafter"/>
</dbReference>
<feature type="region of interest" description="Disordered" evidence="4">
    <location>
        <begin position="215"/>
        <end position="340"/>
    </location>
</feature>
<dbReference type="SUPFAM" id="SSF52540">
    <property type="entry name" value="P-loop containing nucleoside triphosphate hydrolases"/>
    <property type="match status" value="1"/>
</dbReference>
<dbReference type="CDD" id="cd00009">
    <property type="entry name" value="AAA"/>
    <property type="match status" value="1"/>
</dbReference>
<reference evidence="6" key="2">
    <citation type="submission" date="2025-09" db="UniProtKB">
        <authorList>
            <consortium name="Ensembl"/>
        </authorList>
    </citation>
    <scope>IDENTIFICATION</scope>
</reference>
<dbReference type="GO" id="GO:0001578">
    <property type="term" value="P:microtubule bundle formation"/>
    <property type="evidence" value="ECO:0007669"/>
    <property type="project" value="TreeGrafter"/>
</dbReference>
<keyword evidence="7" id="KW-1185">Reference proteome</keyword>
<sequence length="1321" mass="143863">MFLLPVFFWQKAGSFGITYLRGSQLTHSSNVGYDSDETNARSISSMSNRSSPLSWRHGQSSPRLQAGDAPSSTGGGYPGSKSSSQYTAHTMPARCSSRLSSTSRIELIEGLDDDPDLKFGYLSDTDLQGKSLPDDDDDNLANGWDESSSISSGLSDGDGSENLSSEEFNASSFLNSLPSTPLGSRRSSSVMLRTDAEKRSLVESGLSWYSEDGKASHKLDSCSFNSGSLKSEAPSKWRKKPPSLSEDFGVKADLKKPQSLGQPGSFKKCRNPPVGVTSPITHTSQSMLKVAAPKSEKPLDKSKISIKTAGLQRSRSDAGRDFHGEHRKPPSGLVKPSAGGSFGYKKMSTATGTASVMTAGGAHIPGSSATVGKTPKSSGIPVKPLGGGTSLGRKNSFDASSEHGFLGPNARNSIQYRSLPRPAKSSALSVIGRPAARPASGTIDPTLLSLKPVPMASTGPRIKESSGCSGKMMSRTSTGPVNQTDREKEKERAKAKAVDCGSLKGDDSQSECAGEPTVKLHGLRRTSSSKYPELMLNTKSLGRPPSLAHLDKMNSNSLDSCVTIQDLPPPKIPPYSKLQDLAASHTSTRLTPSPAPVLHIDSPTYTSESLSLSGSPMLYPKLSGMHRSLESLPLQMSVPSSIRLVPQNTSDKEERASGTWRGGSRTSLNLSDGVQTDRNTLPKKGLERYGSSLSDSDGSKPGRRHSHTIVSMTESNTPPQLPSPTRLLHPSSSKTTLTNIGECVYFFLQQIRKLRRELESSQEKVADLTMQLSANVCTDSELTELKQTIEVLKAKNTEAQEIIQTALSNPEITPKELLINRQNSSESISSLTSTTSHSSMGSLKEQEAKKKKKKSWLRSSFNKAFSKKGSKSGPYADIEEIATPESSAPSSPKVNIPGDSPLIKSSASSSLAGLCEGDDVEDDKVVTELRSELWEKERKLTDIRLEALSSAHQLEQLQEAMTNMQVCEAKPQDFFIGTVRVNGRMDWVMLDSAVSQAFKVYIAKMDPISSLGLSTDSVYSYSMGHIKRVLGGEAPETQPSRCMSRGPSSITVALKGLKEKCVDSLVFETLIPKPMMQHYISLLLKHRRLILSGPSGTGKSYLASRLAEYLVDRSAREITDGIVITFNMHRQSCKDLQLYLSNLANQIDRETSSSEIPLVVILDDIHDPVSISELVNGALTCKYHKCPYIIGTSNQPVKMTANHSLHLSFRMVTFSNNVEPANGFLTRYLHRKLMESEDERSSNNEDLIRVLDWVPKLWYHLHTFLEKHSTSDFLIGPCFFLSCPVSVDEFRSWFIDLWNHSIIPYLQEGAKDGVKVRYLHT</sequence>
<feature type="region of interest" description="Disordered" evidence="4">
    <location>
        <begin position="364"/>
        <end position="413"/>
    </location>
</feature>
<dbReference type="InterPro" id="IPR057568">
    <property type="entry name" value="CortBP2_NAV1-like_AAA_lid"/>
</dbReference>
<dbReference type="InterPro" id="IPR027417">
    <property type="entry name" value="P-loop_NTPase"/>
</dbReference>
<feature type="compositionally biased region" description="Low complexity" evidence="4">
    <location>
        <begin position="824"/>
        <end position="842"/>
    </location>
</feature>
<protein>
    <submittedName>
        <fullName evidence="6">Neuron navigator 1b</fullName>
    </submittedName>
</protein>
<reference evidence="6" key="1">
    <citation type="submission" date="2025-08" db="UniProtKB">
        <authorList>
            <consortium name="Ensembl"/>
        </authorList>
    </citation>
    <scope>IDENTIFICATION</scope>
</reference>
<dbReference type="InterPro" id="IPR003593">
    <property type="entry name" value="AAA+_ATPase"/>
</dbReference>
<organism evidence="6 7">
    <name type="scientific">Xiphophorus couchianus</name>
    <name type="common">Monterrey platyfish</name>
    <dbReference type="NCBI Taxonomy" id="32473"/>
    <lineage>
        <taxon>Eukaryota</taxon>
        <taxon>Metazoa</taxon>
        <taxon>Chordata</taxon>
        <taxon>Craniata</taxon>
        <taxon>Vertebrata</taxon>
        <taxon>Euteleostomi</taxon>
        <taxon>Actinopterygii</taxon>
        <taxon>Neopterygii</taxon>
        <taxon>Teleostei</taxon>
        <taxon>Neoteleostei</taxon>
        <taxon>Acanthomorphata</taxon>
        <taxon>Ovalentaria</taxon>
        <taxon>Atherinomorphae</taxon>
        <taxon>Cyprinodontiformes</taxon>
        <taxon>Poeciliidae</taxon>
        <taxon>Poeciliinae</taxon>
        <taxon>Xiphophorus</taxon>
    </lineage>
</organism>
<name>A0A3B5MAM5_9TELE</name>
<feature type="compositionally biased region" description="Basic and acidic residues" evidence="4">
    <location>
        <begin position="314"/>
        <end position="328"/>
    </location>
</feature>
<evidence type="ECO:0000256" key="3">
    <source>
        <dbReference type="SAM" id="Coils"/>
    </source>
</evidence>
<dbReference type="Gene3D" id="3.40.50.300">
    <property type="entry name" value="P-loop containing nucleotide triphosphate hydrolases"/>
    <property type="match status" value="1"/>
</dbReference>
<feature type="compositionally biased region" description="Polar residues" evidence="4">
    <location>
        <begin position="664"/>
        <end position="679"/>
    </location>
</feature>
<feature type="compositionally biased region" description="Polar residues" evidence="4">
    <location>
        <begin position="474"/>
        <end position="483"/>
    </location>
</feature>
<dbReference type="Ensembl" id="ENSXCOT00000021563.1">
    <property type="protein sequence ID" value="ENSXCOP00000021303.1"/>
    <property type="gene ID" value="ENSXCOG00000015929.1"/>
</dbReference>
<feature type="compositionally biased region" description="Polar residues" evidence="4">
    <location>
        <begin position="168"/>
        <end position="191"/>
    </location>
</feature>
<feature type="region of interest" description="Disordered" evidence="4">
    <location>
        <begin position="126"/>
        <end position="196"/>
    </location>
</feature>
<feature type="compositionally biased region" description="Polar residues" evidence="4">
    <location>
        <begin position="367"/>
        <end position="377"/>
    </location>
</feature>
<dbReference type="PANTHER" id="PTHR12784">
    <property type="entry name" value="STEERIN"/>
    <property type="match status" value="1"/>
</dbReference>
<feature type="region of interest" description="Disordered" evidence="4">
    <location>
        <begin position="823"/>
        <end position="855"/>
    </location>
</feature>
<keyword evidence="2 3" id="KW-0175">Coiled coil</keyword>
<dbReference type="SMART" id="SM00382">
    <property type="entry name" value="AAA"/>
    <property type="match status" value="1"/>
</dbReference>
<evidence type="ECO:0000259" key="5">
    <source>
        <dbReference type="SMART" id="SM00382"/>
    </source>
</evidence>
<evidence type="ECO:0000313" key="7">
    <source>
        <dbReference type="Proteomes" id="UP000261380"/>
    </source>
</evidence>
<dbReference type="Pfam" id="PF25408">
    <property type="entry name" value="AAA_lid_NAV1"/>
    <property type="match status" value="1"/>
</dbReference>
<feature type="coiled-coil region" evidence="3">
    <location>
        <begin position="751"/>
        <end position="809"/>
    </location>
</feature>